<dbReference type="FunFam" id="3.40.50.720:FF:000034">
    <property type="entry name" value="Potassium channel subfamily T member 1"/>
    <property type="match status" value="1"/>
</dbReference>
<keyword evidence="18" id="KW-1185">Reference proteome</keyword>
<evidence type="ECO:0000256" key="4">
    <source>
        <dbReference type="ARBA" id="ARBA00022692"/>
    </source>
</evidence>
<keyword evidence="4 13" id="KW-0812">Transmembrane</keyword>
<feature type="region of interest" description="Disordered" evidence="12">
    <location>
        <begin position="506"/>
        <end position="528"/>
    </location>
</feature>
<dbReference type="InterPro" id="IPR013099">
    <property type="entry name" value="K_chnl_dom"/>
</dbReference>
<feature type="compositionally biased region" description="Low complexity" evidence="12">
    <location>
        <begin position="515"/>
        <end position="524"/>
    </location>
</feature>
<organism evidence="17 18">
    <name type="scientific">Leptotrombidium deliense</name>
    <dbReference type="NCBI Taxonomy" id="299467"/>
    <lineage>
        <taxon>Eukaryota</taxon>
        <taxon>Metazoa</taxon>
        <taxon>Ecdysozoa</taxon>
        <taxon>Arthropoda</taxon>
        <taxon>Chelicerata</taxon>
        <taxon>Arachnida</taxon>
        <taxon>Acari</taxon>
        <taxon>Acariformes</taxon>
        <taxon>Trombidiformes</taxon>
        <taxon>Prostigmata</taxon>
        <taxon>Anystina</taxon>
        <taxon>Parasitengona</taxon>
        <taxon>Trombiculoidea</taxon>
        <taxon>Trombiculidae</taxon>
        <taxon>Leptotrombidium</taxon>
    </lineage>
</organism>
<accession>A0A443SKB2</accession>
<evidence type="ECO:0000259" key="15">
    <source>
        <dbReference type="Pfam" id="PF07885"/>
    </source>
</evidence>
<evidence type="ECO:0000313" key="18">
    <source>
        <dbReference type="Proteomes" id="UP000288716"/>
    </source>
</evidence>
<proteinExistence type="predicted"/>
<evidence type="ECO:0000256" key="3">
    <source>
        <dbReference type="ARBA" id="ARBA00022538"/>
    </source>
</evidence>
<feature type="domain" description="RCK N-terminal" evidence="16">
    <location>
        <begin position="187"/>
        <end position="324"/>
    </location>
</feature>
<dbReference type="GO" id="GO:0005228">
    <property type="term" value="F:intracellular sodium-activated potassium channel activity"/>
    <property type="evidence" value="ECO:0007669"/>
    <property type="project" value="TreeGrafter"/>
</dbReference>
<evidence type="ECO:0000256" key="7">
    <source>
        <dbReference type="ARBA" id="ARBA00022989"/>
    </source>
</evidence>
<reference evidence="17 18" key="1">
    <citation type="journal article" date="2018" name="Gigascience">
        <title>Genomes of trombidid mites reveal novel predicted allergens and laterally-transferred genes associated with secondary metabolism.</title>
        <authorList>
            <person name="Dong X."/>
            <person name="Chaisiri K."/>
            <person name="Xia D."/>
            <person name="Armstrong S.D."/>
            <person name="Fang Y."/>
            <person name="Donnelly M.J."/>
            <person name="Kadowaki T."/>
            <person name="McGarry J.W."/>
            <person name="Darby A.C."/>
            <person name="Makepeace B.L."/>
        </authorList>
    </citation>
    <scope>NUCLEOTIDE SEQUENCE [LARGE SCALE GENOMIC DNA]</scope>
    <source>
        <strain evidence="17">UoL-UT</strain>
    </source>
</reference>
<evidence type="ECO:0000256" key="9">
    <source>
        <dbReference type="ARBA" id="ARBA00023136"/>
    </source>
</evidence>
<feature type="domain" description="Calcium-activated potassium channel BK alpha subunit" evidence="14">
    <location>
        <begin position="339"/>
        <end position="433"/>
    </location>
</feature>
<sequence>MICLTEAVIFVYLRFKGHFYRSLFSLQFLSEISMNLPFIPTIFWPSLRSIFIPSFLNCWLAKRALEYMMHDLNRVRQKHQSALSHRLTILSATVLCLIFTSACGVQHLQRAGGTQMNLFESIYFVVVTFSTVGYGDFKPDNMLSQLFVVIMICVAFIVVPTQVELLVYTWMERQKMGRNYSVNRANNEKHVVVCSTALNDNTVLDFLNEFYAHPMLQDVYTVLLSPSELDTTTNMILQVPLWAHRVIYIKGSVLNNEDLVRARVDTAEACFILAVRNCNDIIAAVSPHINSYNHEMDIQYSQDQHNIMRSWAIRDFAPDVPQLVQIYRTKNKMHVAFAEQVVCEDELKYAILANNCLVPGTSTLISLLIHTSRGEEGNHSEEEWQRLCGKGSGNEIYHIRLRESRFFAQYEGKSFTYASFHAHRKYGVALIGVQTTIHSTWPILLNPGPQYILKQSDTCFYLSITEEQNSALSIYKDTPRRESMFEREFGGFHAAPSRDIVSEEAKLTDNSHELSNSSINSARSSKVHGSEPEFKTGIYRKAANQWTQKVKMLSIPKVPELPSIVKGYPPVLPYIGVSPTLCYILQDKKPSCCLQLTKECAHCEYKSAYQYKWRNKCVLLAADLAADGIYNFLIPLRAHHLEVDKLNPIVLMLEQSPHQAFIDVISWLPMVYWSQGSIENLDDILHCGINFAESVVVINSDSANSMFSIYLADCKTIVNSQTMFKMFPKLRIMTELRQTSNMKFMQFRANDIYALSMSKIEKFEKNRGSHLSYIFRLPFAGGTVFSASMLDTLLYQTFVKDYMISILRLLLGIDQAPGSGFLSSKLIRRQDLWINTYGRLYQKFGAESYDIPIGIYRTQTMRTTTADGVNVDQEFLSQFQQLSAEIEREEISNLVRNRMRDLGLPVHDYDKDVKLSDKFSYVIINPNKDLKLEEGDVIFIIRTSPT</sequence>
<evidence type="ECO:0000256" key="12">
    <source>
        <dbReference type="SAM" id="MobiDB-lite"/>
    </source>
</evidence>
<dbReference type="InterPro" id="IPR003148">
    <property type="entry name" value="RCK_N"/>
</dbReference>
<comment type="caution">
    <text evidence="17">The sequence shown here is derived from an EMBL/GenBank/DDBJ whole genome shotgun (WGS) entry which is preliminary data.</text>
</comment>
<evidence type="ECO:0000256" key="2">
    <source>
        <dbReference type="ARBA" id="ARBA00022448"/>
    </source>
</evidence>
<evidence type="ECO:0000256" key="6">
    <source>
        <dbReference type="ARBA" id="ARBA00022958"/>
    </source>
</evidence>
<feature type="domain" description="Potassium channel" evidence="15">
    <location>
        <begin position="94"/>
        <end position="164"/>
    </location>
</feature>
<protein>
    <submittedName>
        <fullName evidence="17">Potassium channel subfamily T member 2-like protein</fullName>
    </submittedName>
</protein>
<dbReference type="OrthoDB" id="6505542at2759"/>
<keyword evidence="9 13" id="KW-0472">Membrane</keyword>
<feature type="transmembrane region" description="Helical" evidence="13">
    <location>
        <begin position="42"/>
        <end position="61"/>
    </location>
</feature>
<dbReference type="EMBL" id="NCKV01001652">
    <property type="protein sequence ID" value="RWS27964.1"/>
    <property type="molecule type" value="Genomic_DNA"/>
</dbReference>
<dbReference type="PANTHER" id="PTHR10027">
    <property type="entry name" value="CALCIUM-ACTIVATED POTASSIUM CHANNEL ALPHA CHAIN"/>
    <property type="match status" value="1"/>
</dbReference>
<keyword evidence="2" id="KW-0813">Transport</keyword>
<evidence type="ECO:0000256" key="10">
    <source>
        <dbReference type="ARBA" id="ARBA00023303"/>
    </source>
</evidence>
<evidence type="ECO:0000259" key="14">
    <source>
        <dbReference type="Pfam" id="PF03493"/>
    </source>
</evidence>
<evidence type="ECO:0000256" key="11">
    <source>
        <dbReference type="ARBA" id="ARBA00034430"/>
    </source>
</evidence>
<dbReference type="Proteomes" id="UP000288716">
    <property type="component" value="Unassembled WGS sequence"/>
</dbReference>
<dbReference type="Gene3D" id="3.40.50.720">
    <property type="entry name" value="NAD(P)-binding Rossmann-like Domain"/>
    <property type="match status" value="2"/>
</dbReference>
<feature type="transmembrane region" description="Helical" evidence="13">
    <location>
        <begin position="82"/>
        <end position="102"/>
    </location>
</feature>
<feature type="domain" description="RCK N-terminal" evidence="16">
    <location>
        <begin position="615"/>
        <end position="734"/>
    </location>
</feature>
<dbReference type="Gene3D" id="1.10.287.70">
    <property type="match status" value="1"/>
</dbReference>
<dbReference type="AlphaFoldDB" id="A0A443SKB2"/>
<keyword evidence="8" id="KW-0406">Ion transport</keyword>
<dbReference type="FunFam" id="3.40.50.720:FF:000011">
    <property type="entry name" value="Potassium channel subfamily T member 1"/>
    <property type="match status" value="1"/>
</dbReference>
<dbReference type="FunFam" id="1.10.287.70:FF:000058">
    <property type="entry name" value="Potassium sodium-activated channel subfamily T member 2"/>
    <property type="match status" value="1"/>
</dbReference>
<keyword evidence="5" id="KW-0631">Potassium channel</keyword>
<feature type="transmembrane region" description="Helical" evidence="13">
    <location>
        <begin position="146"/>
        <end position="171"/>
    </location>
</feature>
<dbReference type="Pfam" id="PF07885">
    <property type="entry name" value="Ion_trans_2"/>
    <property type="match status" value="1"/>
</dbReference>
<evidence type="ECO:0000313" key="17">
    <source>
        <dbReference type="EMBL" id="RWS27964.1"/>
    </source>
</evidence>
<evidence type="ECO:0000259" key="16">
    <source>
        <dbReference type="Pfam" id="PF22614"/>
    </source>
</evidence>
<dbReference type="GO" id="GO:0005886">
    <property type="term" value="C:plasma membrane"/>
    <property type="evidence" value="ECO:0007669"/>
    <property type="project" value="TreeGrafter"/>
</dbReference>
<dbReference type="InterPro" id="IPR003929">
    <property type="entry name" value="K_chnl_BK_asu"/>
</dbReference>
<gene>
    <name evidence="17" type="ORF">B4U80_05033</name>
</gene>
<feature type="transmembrane region" description="Helical" evidence="13">
    <location>
        <begin position="114"/>
        <end position="134"/>
    </location>
</feature>
<dbReference type="Pfam" id="PF22614">
    <property type="entry name" value="Slo-like_RCK"/>
    <property type="match status" value="2"/>
</dbReference>
<comment type="subcellular location">
    <subcellularLocation>
        <location evidence="1">Membrane</location>
        <topology evidence="1">Multi-pass membrane protein</topology>
    </subcellularLocation>
</comment>
<evidence type="ECO:0000256" key="1">
    <source>
        <dbReference type="ARBA" id="ARBA00004141"/>
    </source>
</evidence>
<dbReference type="Pfam" id="PF03493">
    <property type="entry name" value="BK_channel_a"/>
    <property type="match status" value="1"/>
</dbReference>
<keyword evidence="7 13" id="KW-1133">Transmembrane helix</keyword>
<evidence type="ECO:0000256" key="13">
    <source>
        <dbReference type="SAM" id="Phobius"/>
    </source>
</evidence>
<keyword evidence="6" id="KW-0630">Potassium</keyword>
<dbReference type="VEuPathDB" id="VectorBase:LDEU004075"/>
<name>A0A443SKB2_9ACAR</name>
<dbReference type="GO" id="GO:0015271">
    <property type="term" value="F:outward rectifier potassium channel activity"/>
    <property type="evidence" value="ECO:0007669"/>
    <property type="project" value="TreeGrafter"/>
</dbReference>
<evidence type="ECO:0000256" key="5">
    <source>
        <dbReference type="ARBA" id="ARBA00022826"/>
    </source>
</evidence>
<evidence type="ECO:0000256" key="8">
    <source>
        <dbReference type="ARBA" id="ARBA00023065"/>
    </source>
</evidence>
<dbReference type="SUPFAM" id="SSF81324">
    <property type="entry name" value="Voltage-gated potassium channels"/>
    <property type="match status" value="1"/>
</dbReference>
<keyword evidence="3" id="KW-0633">Potassium transport</keyword>
<dbReference type="PANTHER" id="PTHR10027:SF10">
    <property type="entry name" value="SLOWPOKE 2, ISOFORM D"/>
    <property type="match status" value="1"/>
</dbReference>
<keyword evidence="10 17" id="KW-0407">Ion channel</keyword>
<dbReference type="InterPro" id="IPR047871">
    <property type="entry name" value="K_chnl_Slo-like"/>
</dbReference>
<comment type="catalytic activity">
    <reaction evidence="11">
        <text>K(+)(in) = K(+)(out)</text>
        <dbReference type="Rhea" id="RHEA:29463"/>
        <dbReference type="ChEBI" id="CHEBI:29103"/>
    </reaction>
</comment>